<dbReference type="EC" id="3.4.23.36" evidence="9"/>
<dbReference type="NCBIfam" id="TIGR00077">
    <property type="entry name" value="lspA"/>
    <property type="match status" value="1"/>
</dbReference>
<protein>
    <recommendedName>
        <fullName evidence="9">Lipoprotein signal peptidase</fullName>
        <ecNumber evidence="9">3.4.23.36</ecNumber>
    </recommendedName>
    <alternativeName>
        <fullName evidence="9">Prolipoprotein signal peptidase</fullName>
    </alternativeName>
    <alternativeName>
        <fullName evidence="9">Signal peptidase II</fullName>
        <shortName evidence="9">SPase II</shortName>
    </alternativeName>
</protein>
<keyword evidence="7 9" id="KW-1133">Transmembrane helix</keyword>
<name>A0A7Y9LEF0_9ACTN</name>
<feature type="transmembrane region" description="Helical" evidence="9">
    <location>
        <begin position="115"/>
        <end position="141"/>
    </location>
</feature>
<dbReference type="HAMAP" id="MF_00161">
    <property type="entry name" value="LspA"/>
    <property type="match status" value="1"/>
</dbReference>
<keyword evidence="2 9" id="KW-1003">Cell membrane</keyword>
<dbReference type="GO" id="GO:0005886">
    <property type="term" value="C:plasma membrane"/>
    <property type="evidence" value="ECO:0007669"/>
    <property type="project" value="UniProtKB-SubCell"/>
</dbReference>
<evidence type="ECO:0000256" key="11">
    <source>
        <dbReference type="SAM" id="MobiDB-lite"/>
    </source>
</evidence>
<feature type="active site" evidence="9">
    <location>
        <position position="125"/>
    </location>
</feature>
<comment type="caution">
    <text evidence="9">Lacks conserved residue(s) required for the propagation of feature annotation.</text>
</comment>
<feature type="region of interest" description="Disordered" evidence="11">
    <location>
        <begin position="151"/>
        <end position="176"/>
    </location>
</feature>
<evidence type="ECO:0000256" key="9">
    <source>
        <dbReference type="HAMAP-Rule" id="MF_00161"/>
    </source>
</evidence>
<evidence type="ECO:0000313" key="13">
    <source>
        <dbReference type="Proteomes" id="UP000569914"/>
    </source>
</evidence>
<dbReference type="UniPathway" id="UPA00665"/>
<dbReference type="EMBL" id="JACCBU010000001">
    <property type="protein sequence ID" value="NYE74882.1"/>
    <property type="molecule type" value="Genomic_DNA"/>
</dbReference>
<evidence type="ECO:0000256" key="6">
    <source>
        <dbReference type="ARBA" id="ARBA00022801"/>
    </source>
</evidence>
<evidence type="ECO:0000256" key="10">
    <source>
        <dbReference type="RuleBase" id="RU004181"/>
    </source>
</evidence>
<comment type="pathway">
    <text evidence="9">Protein modification; lipoprotein biosynthesis (signal peptide cleavage).</text>
</comment>
<keyword evidence="13" id="KW-1185">Reference proteome</keyword>
<evidence type="ECO:0000256" key="8">
    <source>
        <dbReference type="ARBA" id="ARBA00023136"/>
    </source>
</evidence>
<evidence type="ECO:0000256" key="7">
    <source>
        <dbReference type="ARBA" id="ARBA00022989"/>
    </source>
</evidence>
<feature type="transmembrane region" description="Helical" evidence="9">
    <location>
        <begin position="78"/>
        <end position="95"/>
    </location>
</feature>
<evidence type="ECO:0000256" key="1">
    <source>
        <dbReference type="ARBA" id="ARBA00006139"/>
    </source>
</evidence>
<accession>A0A7Y9LEF0</accession>
<dbReference type="GO" id="GO:0004190">
    <property type="term" value="F:aspartic-type endopeptidase activity"/>
    <property type="evidence" value="ECO:0007669"/>
    <property type="project" value="UniProtKB-UniRule"/>
</dbReference>
<dbReference type="AlphaFoldDB" id="A0A7Y9LEF0"/>
<dbReference type="PANTHER" id="PTHR33695">
    <property type="entry name" value="LIPOPROTEIN SIGNAL PEPTIDASE"/>
    <property type="match status" value="1"/>
</dbReference>
<dbReference type="GO" id="GO:0006508">
    <property type="term" value="P:proteolysis"/>
    <property type="evidence" value="ECO:0007669"/>
    <property type="project" value="UniProtKB-KW"/>
</dbReference>
<evidence type="ECO:0000256" key="3">
    <source>
        <dbReference type="ARBA" id="ARBA00022670"/>
    </source>
</evidence>
<evidence type="ECO:0000256" key="5">
    <source>
        <dbReference type="ARBA" id="ARBA00022750"/>
    </source>
</evidence>
<evidence type="ECO:0000313" key="12">
    <source>
        <dbReference type="EMBL" id="NYE74882.1"/>
    </source>
</evidence>
<dbReference type="Pfam" id="PF01252">
    <property type="entry name" value="Peptidase_A8"/>
    <property type="match status" value="1"/>
</dbReference>
<comment type="function">
    <text evidence="9">This protein specifically catalyzes the removal of signal peptides from prolipoproteins.</text>
</comment>
<dbReference type="PRINTS" id="PR00781">
    <property type="entry name" value="LIPOSIGPTASE"/>
</dbReference>
<feature type="active site" evidence="9">
    <location>
        <position position="111"/>
    </location>
</feature>
<keyword evidence="3 9" id="KW-0645">Protease</keyword>
<dbReference type="Proteomes" id="UP000569914">
    <property type="component" value="Unassembled WGS sequence"/>
</dbReference>
<comment type="similarity">
    <text evidence="1 9 10">Belongs to the peptidase A8 family.</text>
</comment>
<comment type="catalytic activity">
    <reaction evidence="9">
        <text>Release of signal peptides from bacterial membrane prolipoproteins. Hydrolyzes -Xaa-Yaa-Zaa-|-(S,diacylglyceryl)Cys-, in which Xaa is hydrophobic (preferably Leu), and Yaa (Ala or Ser) and Zaa (Gly or Ala) have small, neutral side chains.</text>
        <dbReference type="EC" id="3.4.23.36"/>
    </reaction>
</comment>
<comment type="subcellular location">
    <subcellularLocation>
        <location evidence="9">Cell membrane</location>
        <topology evidence="9">Multi-pass membrane protein</topology>
    </subcellularLocation>
</comment>
<keyword evidence="8 9" id="KW-0472">Membrane</keyword>
<proteinExistence type="inferred from homology"/>
<sequence length="176" mass="18622">MAVIGVTLDLITKVMAVAWLNPADPVHLLGGLLRLQLVRNPGAAFSLGENFTPVFAVLSAAVLVGVVLFGVRRIGHTGWAVAFGLVSAGVAGNLIDRLFRAPGPLHGHVVDFLQLPYWPIFNVADMCITAAAILIIVLSVIKNIGLDGKRLAPTPRTRRDPPAERTPNEPGPASTD</sequence>
<evidence type="ECO:0000256" key="4">
    <source>
        <dbReference type="ARBA" id="ARBA00022692"/>
    </source>
</evidence>
<feature type="transmembrane region" description="Helical" evidence="9">
    <location>
        <begin position="51"/>
        <end position="71"/>
    </location>
</feature>
<keyword evidence="5 9" id="KW-0064">Aspartyl protease</keyword>
<keyword evidence="6 9" id="KW-0378">Hydrolase</keyword>
<comment type="caution">
    <text evidence="12">The sequence shown here is derived from an EMBL/GenBank/DDBJ whole genome shotgun (WGS) entry which is preliminary data.</text>
</comment>
<keyword evidence="4 9" id="KW-0812">Transmembrane</keyword>
<dbReference type="PANTHER" id="PTHR33695:SF1">
    <property type="entry name" value="LIPOPROTEIN SIGNAL PEPTIDASE"/>
    <property type="match status" value="1"/>
</dbReference>
<evidence type="ECO:0000256" key="2">
    <source>
        <dbReference type="ARBA" id="ARBA00022475"/>
    </source>
</evidence>
<organism evidence="12 13">
    <name type="scientific">Microlunatus parietis</name>
    <dbReference type="NCBI Taxonomy" id="682979"/>
    <lineage>
        <taxon>Bacteria</taxon>
        <taxon>Bacillati</taxon>
        <taxon>Actinomycetota</taxon>
        <taxon>Actinomycetes</taxon>
        <taxon>Propionibacteriales</taxon>
        <taxon>Propionibacteriaceae</taxon>
        <taxon>Microlunatus</taxon>
    </lineage>
</organism>
<gene>
    <name evidence="9" type="primary">lspA</name>
    <name evidence="12" type="ORF">BKA15_006211</name>
</gene>
<feature type="compositionally biased region" description="Basic and acidic residues" evidence="11">
    <location>
        <begin position="157"/>
        <end position="167"/>
    </location>
</feature>
<reference evidence="12 13" key="1">
    <citation type="submission" date="2020-07" db="EMBL/GenBank/DDBJ databases">
        <title>Sequencing the genomes of 1000 actinobacteria strains.</title>
        <authorList>
            <person name="Klenk H.-P."/>
        </authorList>
    </citation>
    <scope>NUCLEOTIDE SEQUENCE [LARGE SCALE GENOMIC DNA]</scope>
    <source>
        <strain evidence="12 13">DSM 22083</strain>
    </source>
</reference>
<dbReference type="InterPro" id="IPR001872">
    <property type="entry name" value="Peptidase_A8"/>
</dbReference>